<keyword evidence="8" id="KW-1185">Reference proteome</keyword>
<dbReference type="GO" id="GO:0005764">
    <property type="term" value="C:lysosome"/>
    <property type="evidence" value="ECO:0000318"/>
    <property type="project" value="GO_Central"/>
</dbReference>
<feature type="chain" id="PRO_5018617560" description="Peptidase C1A papain C-terminal domain-containing protein" evidence="5">
    <location>
        <begin position="22"/>
        <end position="167"/>
    </location>
</feature>
<evidence type="ECO:0000256" key="1">
    <source>
        <dbReference type="ARBA" id="ARBA00008455"/>
    </source>
</evidence>
<protein>
    <recommendedName>
        <fullName evidence="6">Peptidase C1A papain C-terminal domain-containing protein</fullName>
    </recommendedName>
</protein>
<dbReference type="InterPro" id="IPR000169">
    <property type="entry name" value="Pept_cys_AS"/>
</dbReference>
<proteinExistence type="inferred from homology"/>
<dbReference type="OrthoDB" id="10253408at2759"/>
<dbReference type="InterPro" id="IPR025660">
    <property type="entry name" value="Pept_his_AS"/>
</dbReference>
<dbReference type="PROSITE" id="PS00139">
    <property type="entry name" value="THIOL_PROTEASE_CYS"/>
    <property type="match status" value="1"/>
</dbReference>
<keyword evidence="4" id="KW-0788">Thiol protease</keyword>
<dbReference type="Gene3D" id="3.90.70.10">
    <property type="entry name" value="Cysteine proteinases"/>
    <property type="match status" value="2"/>
</dbReference>
<dbReference type="Pfam" id="PF00112">
    <property type="entry name" value="Peptidase_C1"/>
    <property type="match status" value="2"/>
</dbReference>
<feature type="signal peptide" evidence="5">
    <location>
        <begin position="1"/>
        <end position="21"/>
    </location>
</feature>
<evidence type="ECO:0000313" key="8">
    <source>
        <dbReference type="Proteomes" id="UP000000305"/>
    </source>
</evidence>
<sequence>MTKFTLAAVFMMLALAAGLHASDDLEVARQEYLTEEEKQRYMGAFKPVRSDEVREISSRALPTSIDYRTDSCLPPVRNQGGCGSCWAFSATTVVEFGKCKKSGGSARDFRSGVFNDANCVANNAHAMNVVGYGNLNGVDYWVVRNSWSAGWEAAGYVLVERGVDLHD</sequence>
<evidence type="ECO:0000256" key="3">
    <source>
        <dbReference type="ARBA" id="ARBA00022801"/>
    </source>
</evidence>
<accession>E9G901</accession>
<evidence type="ECO:0000259" key="6">
    <source>
        <dbReference type="SMART" id="SM00645"/>
    </source>
</evidence>
<reference evidence="7 8" key="1">
    <citation type="journal article" date="2011" name="Science">
        <title>The ecoresponsive genome of Daphnia pulex.</title>
        <authorList>
            <person name="Colbourne J.K."/>
            <person name="Pfrender M.E."/>
            <person name="Gilbert D."/>
            <person name="Thomas W.K."/>
            <person name="Tucker A."/>
            <person name="Oakley T.H."/>
            <person name="Tokishita S."/>
            <person name="Aerts A."/>
            <person name="Arnold G.J."/>
            <person name="Basu M.K."/>
            <person name="Bauer D.J."/>
            <person name="Caceres C.E."/>
            <person name="Carmel L."/>
            <person name="Casola C."/>
            <person name="Choi J.H."/>
            <person name="Detter J.C."/>
            <person name="Dong Q."/>
            <person name="Dusheyko S."/>
            <person name="Eads B.D."/>
            <person name="Frohlich T."/>
            <person name="Geiler-Samerotte K.A."/>
            <person name="Gerlach D."/>
            <person name="Hatcher P."/>
            <person name="Jogdeo S."/>
            <person name="Krijgsveld J."/>
            <person name="Kriventseva E.V."/>
            <person name="Kultz D."/>
            <person name="Laforsch C."/>
            <person name="Lindquist E."/>
            <person name="Lopez J."/>
            <person name="Manak J.R."/>
            <person name="Muller J."/>
            <person name="Pangilinan J."/>
            <person name="Patwardhan R.P."/>
            <person name="Pitluck S."/>
            <person name="Pritham E.J."/>
            <person name="Rechtsteiner A."/>
            <person name="Rho M."/>
            <person name="Rogozin I.B."/>
            <person name="Sakarya O."/>
            <person name="Salamov A."/>
            <person name="Schaack S."/>
            <person name="Shapiro H."/>
            <person name="Shiga Y."/>
            <person name="Skalitzky C."/>
            <person name="Smith Z."/>
            <person name="Souvorov A."/>
            <person name="Sung W."/>
            <person name="Tang Z."/>
            <person name="Tsuchiya D."/>
            <person name="Tu H."/>
            <person name="Vos H."/>
            <person name="Wang M."/>
            <person name="Wolf Y.I."/>
            <person name="Yamagata H."/>
            <person name="Yamada T."/>
            <person name="Ye Y."/>
            <person name="Shaw J.R."/>
            <person name="Andrews J."/>
            <person name="Crease T.J."/>
            <person name="Tang H."/>
            <person name="Lucas S.M."/>
            <person name="Robertson H.M."/>
            <person name="Bork P."/>
            <person name="Koonin E.V."/>
            <person name="Zdobnov E.M."/>
            <person name="Grigoriev I.V."/>
            <person name="Lynch M."/>
            <person name="Boore J.L."/>
        </authorList>
    </citation>
    <scope>NUCLEOTIDE SEQUENCE [LARGE SCALE GENOMIC DNA]</scope>
</reference>
<organism evidence="7 8">
    <name type="scientific">Daphnia pulex</name>
    <name type="common">Water flea</name>
    <dbReference type="NCBI Taxonomy" id="6669"/>
    <lineage>
        <taxon>Eukaryota</taxon>
        <taxon>Metazoa</taxon>
        <taxon>Ecdysozoa</taxon>
        <taxon>Arthropoda</taxon>
        <taxon>Crustacea</taxon>
        <taxon>Branchiopoda</taxon>
        <taxon>Diplostraca</taxon>
        <taxon>Cladocera</taxon>
        <taxon>Anomopoda</taxon>
        <taxon>Daphniidae</taxon>
        <taxon>Daphnia</taxon>
    </lineage>
</organism>
<name>E9G901_DAPPU</name>
<dbReference type="AlphaFoldDB" id="E9G901"/>
<dbReference type="HOGENOM" id="CLU_1596186_0_0_1"/>
<evidence type="ECO:0000313" key="7">
    <source>
        <dbReference type="EMBL" id="EFX84062.1"/>
    </source>
</evidence>
<dbReference type="InterPro" id="IPR038765">
    <property type="entry name" value="Papain-like_cys_pep_sf"/>
</dbReference>
<dbReference type="PANTHER" id="PTHR12411">
    <property type="entry name" value="CYSTEINE PROTEASE FAMILY C1-RELATED"/>
    <property type="match status" value="1"/>
</dbReference>
<dbReference type="eggNOG" id="KOG1543">
    <property type="taxonomic scope" value="Eukaryota"/>
</dbReference>
<dbReference type="Proteomes" id="UP000000305">
    <property type="component" value="Unassembled WGS sequence"/>
</dbReference>
<evidence type="ECO:0000256" key="5">
    <source>
        <dbReference type="SAM" id="SignalP"/>
    </source>
</evidence>
<dbReference type="FunFam" id="3.90.70.10:FF:000511">
    <property type="entry name" value="Uncharacterized protein"/>
    <property type="match status" value="1"/>
</dbReference>
<keyword evidence="2" id="KW-0645">Protease</keyword>
<dbReference type="GO" id="GO:0005615">
    <property type="term" value="C:extracellular space"/>
    <property type="evidence" value="ECO:0000318"/>
    <property type="project" value="GO_Central"/>
</dbReference>
<dbReference type="KEGG" id="dpx:DAPPUDRAFT_315184"/>
<dbReference type="InterPro" id="IPR013128">
    <property type="entry name" value="Peptidase_C1A"/>
</dbReference>
<dbReference type="PhylomeDB" id="E9G901"/>
<dbReference type="InterPro" id="IPR000668">
    <property type="entry name" value="Peptidase_C1A_C"/>
</dbReference>
<dbReference type="GO" id="GO:0004197">
    <property type="term" value="F:cysteine-type endopeptidase activity"/>
    <property type="evidence" value="ECO:0000318"/>
    <property type="project" value="GO_Central"/>
</dbReference>
<dbReference type="SUPFAM" id="SSF54001">
    <property type="entry name" value="Cysteine proteinases"/>
    <property type="match status" value="1"/>
</dbReference>
<dbReference type="EMBL" id="GL732535">
    <property type="protein sequence ID" value="EFX84062.1"/>
    <property type="molecule type" value="Genomic_DNA"/>
</dbReference>
<evidence type="ECO:0000256" key="4">
    <source>
        <dbReference type="ARBA" id="ARBA00022807"/>
    </source>
</evidence>
<dbReference type="SMART" id="SM00645">
    <property type="entry name" value="Pept_C1"/>
    <property type="match status" value="1"/>
</dbReference>
<dbReference type="GO" id="GO:0051603">
    <property type="term" value="P:proteolysis involved in protein catabolic process"/>
    <property type="evidence" value="ECO:0000318"/>
    <property type="project" value="GO_Central"/>
</dbReference>
<dbReference type="InParanoid" id="E9G901"/>
<keyword evidence="3" id="KW-0378">Hydrolase</keyword>
<comment type="similarity">
    <text evidence="1">Belongs to the peptidase C1 family.</text>
</comment>
<feature type="domain" description="Peptidase C1A papain C-terminal" evidence="6">
    <location>
        <begin position="61"/>
        <end position="165"/>
    </location>
</feature>
<dbReference type="STRING" id="6669.E9G901"/>
<dbReference type="PROSITE" id="PS00639">
    <property type="entry name" value="THIOL_PROTEASE_HIS"/>
    <property type="match status" value="1"/>
</dbReference>
<evidence type="ECO:0000256" key="2">
    <source>
        <dbReference type="ARBA" id="ARBA00022670"/>
    </source>
</evidence>
<gene>
    <name evidence="7" type="ORF">DAPPUDRAFT_315184</name>
</gene>
<keyword evidence="5" id="KW-0732">Signal</keyword>